<sequence>MISVTKDKDAAEPSTHGAFRIALPKDVSAAEEIKVSYTITGSAANGDDYTIDGSAIIPKGAEEIFIPVTVINDDIIEGPEDVILSLQGGTAAMLGNFTASATDGIATVTIADDDDVTGNLVVNITATKPNASEPATHGEVTIAFPGKLTTTVPVTVQYSVAGTAVGGTDYKALNGSVIIPAGEHSVTVPVEVIDNKIQDGTRTVNFTLTGGTGGAWSFAPGTAQATVNIHDDDVQSFDTWKTVALPADNTSGVAYPNEKLTYTIFVRNTGNIPLAQVTITDPVPANTIYVSGGTLNGNVASFTISNLAPGATATATLIVTTPASLDGVTSITNTAQVSDGTTTKPTGGCDPAAPGCNGQAGTVIEASNIIGDLSVTKTVVNPPMGTYRMGQDITYSVKVKSSGTQVFTNVVVEDLLPPNLEMPKSVQVQTGQVDKTAGKITWTIASLPAGQEVELIMVSRIVEGGNITNRVSVKAREPETDNTNNTAEATIKADGADITFPNVFTPNGDGKNERFIIGGLEKYPGSAIYVYNRWGSMVYQSKDYRNDWNGSQLNEGTYYYVLEVRKPEGVVRYKGWIQILR</sequence>
<evidence type="ECO:0000256" key="2">
    <source>
        <dbReference type="ARBA" id="ARBA00022737"/>
    </source>
</evidence>
<dbReference type="SUPFAM" id="SSF141072">
    <property type="entry name" value="CalX-like"/>
    <property type="match status" value="2"/>
</dbReference>
<evidence type="ECO:0000259" key="4">
    <source>
        <dbReference type="SMART" id="SM00237"/>
    </source>
</evidence>
<dbReference type="NCBIfam" id="TIGR01451">
    <property type="entry name" value="B_ant_repeat"/>
    <property type="match status" value="2"/>
</dbReference>
<feature type="domain" description="Calx-beta" evidence="4">
    <location>
        <begin position="106"/>
        <end position="209"/>
    </location>
</feature>
<gene>
    <name evidence="5" type="ORF">ICL07_01920</name>
</gene>
<protein>
    <submittedName>
        <fullName evidence="5">Gliding motility-associated C-terminal domain-containing protein</fullName>
    </submittedName>
</protein>
<keyword evidence="3" id="KW-0106">Calcium</keyword>
<feature type="domain" description="Calx-beta" evidence="4">
    <location>
        <begin position="1"/>
        <end position="87"/>
    </location>
</feature>
<keyword evidence="2" id="KW-0677">Repeat</keyword>
<keyword evidence="6" id="KW-1185">Reference proteome</keyword>
<dbReference type="InterPro" id="IPR026341">
    <property type="entry name" value="T9SS_type_B"/>
</dbReference>
<dbReference type="InterPro" id="IPR003644">
    <property type="entry name" value="Calx_beta"/>
</dbReference>
<proteinExistence type="predicted"/>
<dbReference type="Pfam" id="PF13585">
    <property type="entry name" value="CHU_C"/>
    <property type="match status" value="1"/>
</dbReference>
<dbReference type="Proteomes" id="UP000659124">
    <property type="component" value="Unassembled WGS sequence"/>
</dbReference>
<dbReference type="InterPro" id="IPR001434">
    <property type="entry name" value="OmcB-like_DUF11"/>
</dbReference>
<dbReference type="Gene3D" id="2.60.40.10">
    <property type="entry name" value="Immunoglobulins"/>
    <property type="match status" value="1"/>
</dbReference>
<dbReference type="Pfam" id="PF03160">
    <property type="entry name" value="Calx-beta"/>
    <property type="match status" value="2"/>
</dbReference>
<dbReference type="NCBIfam" id="TIGR04131">
    <property type="entry name" value="Bac_Flav_CTERM"/>
    <property type="match status" value="1"/>
</dbReference>
<evidence type="ECO:0000256" key="1">
    <source>
        <dbReference type="ARBA" id="ARBA00022729"/>
    </source>
</evidence>
<dbReference type="InterPro" id="IPR013783">
    <property type="entry name" value="Ig-like_fold"/>
</dbReference>
<dbReference type="SMART" id="SM00237">
    <property type="entry name" value="Calx_beta"/>
    <property type="match status" value="2"/>
</dbReference>
<comment type="caution">
    <text evidence="5">The sequence shown here is derived from an EMBL/GenBank/DDBJ whole genome shotgun (WGS) entry which is preliminary data.</text>
</comment>
<evidence type="ECO:0000313" key="6">
    <source>
        <dbReference type="Proteomes" id="UP000659124"/>
    </source>
</evidence>
<dbReference type="InterPro" id="IPR051172">
    <property type="entry name" value="Chlamydia_OmcB"/>
</dbReference>
<keyword evidence="1" id="KW-0732">Signal</keyword>
<dbReference type="PANTHER" id="PTHR34819">
    <property type="entry name" value="LARGE CYSTEINE-RICH PERIPLASMIC PROTEIN OMCB"/>
    <property type="match status" value="1"/>
</dbReference>
<dbReference type="Pfam" id="PF01345">
    <property type="entry name" value="DUF11"/>
    <property type="match status" value="2"/>
</dbReference>
<name>A0ABR7THN3_9BACT</name>
<dbReference type="InterPro" id="IPR038081">
    <property type="entry name" value="CalX-like_sf"/>
</dbReference>
<dbReference type="PANTHER" id="PTHR34819:SF3">
    <property type="entry name" value="CELL SURFACE PROTEIN"/>
    <property type="match status" value="1"/>
</dbReference>
<evidence type="ECO:0000313" key="5">
    <source>
        <dbReference type="EMBL" id="MBC9929110.1"/>
    </source>
</evidence>
<dbReference type="Gene3D" id="2.60.40.2030">
    <property type="match status" value="2"/>
</dbReference>
<reference evidence="5 6" key="1">
    <citation type="submission" date="2020-09" db="EMBL/GenBank/DDBJ databases">
        <title>Genome sequences of type strains of Chitinophaga qingshengii and Chitinophaga varians.</title>
        <authorList>
            <person name="Kittiwongwattana C."/>
        </authorList>
    </citation>
    <scope>NUCLEOTIDE SEQUENCE [LARGE SCALE GENOMIC DNA]</scope>
    <source>
        <strain evidence="5 6">JCM 30026</strain>
    </source>
</reference>
<evidence type="ECO:0000256" key="3">
    <source>
        <dbReference type="ARBA" id="ARBA00022837"/>
    </source>
</evidence>
<organism evidence="5 6">
    <name type="scientific">Chitinophaga qingshengii</name>
    <dbReference type="NCBI Taxonomy" id="1569794"/>
    <lineage>
        <taxon>Bacteria</taxon>
        <taxon>Pseudomonadati</taxon>
        <taxon>Bacteroidota</taxon>
        <taxon>Chitinophagia</taxon>
        <taxon>Chitinophagales</taxon>
        <taxon>Chitinophagaceae</taxon>
        <taxon>Chitinophaga</taxon>
    </lineage>
</organism>
<dbReference type="RefSeq" id="WP_188086260.1">
    <property type="nucleotide sequence ID" value="NZ_JACVFC010000001.1"/>
</dbReference>
<dbReference type="EMBL" id="JACVFC010000001">
    <property type="protein sequence ID" value="MBC9929110.1"/>
    <property type="molecule type" value="Genomic_DNA"/>
</dbReference>
<dbReference type="InterPro" id="IPR047589">
    <property type="entry name" value="DUF11_rpt"/>
</dbReference>
<accession>A0ABR7THN3</accession>